<evidence type="ECO:0008006" key="3">
    <source>
        <dbReference type="Google" id="ProtNLM"/>
    </source>
</evidence>
<reference evidence="2" key="1">
    <citation type="journal article" date="2015" name="Nature">
        <title>Complex archaea that bridge the gap between prokaryotes and eukaryotes.</title>
        <authorList>
            <person name="Spang A."/>
            <person name="Saw J.H."/>
            <person name="Jorgensen S.L."/>
            <person name="Zaremba-Niedzwiedzka K."/>
            <person name="Martijn J."/>
            <person name="Lind A.E."/>
            <person name="van Eijk R."/>
            <person name="Schleper C."/>
            <person name="Guy L."/>
            <person name="Ettema T.J."/>
        </authorList>
    </citation>
    <scope>NUCLEOTIDE SEQUENCE</scope>
</reference>
<dbReference type="SUPFAM" id="SSF54001">
    <property type="entry name" value="Cysteine proteinases"/>
    <property type="match status" value="1"/>
</dbReference>
<proteinExistence type="predicted"/>
<dbReference type="Gene3D" id="3.10.620.30">
    <property type="match status" value="1"/>
</dbReference>
<dbReference type="InterPro" id="IPR038765">
    <property type="entry name" value="Papain-like_cys_pep_sf"/>
</dbReference>
<comment type="caution">
    <text evidence="2">The sequence shown here is derived from an EMBL/GenBank/DDBJ whole genome shotgun (WGS) entry which is preliminary data.</text>
</comment>
<dbReference type="EMBL" id="LAZR01002093">
    <property type="protein sequence ID" value="KKN34652.1"/>
    <property type="molecule type" value="Genomic_DNA"/>
</dbReference>
<evidence type="ECO:0000256" key="1">
    <source>
        <dbReference type="SAM" id="Phobius"/>
    </source>
</evidence>
<name>A0A0F9QC56_9ZZZZ</name>
<sequence>MITKEQGDLLVKQALPVVSLSIGIVSLALGIIRAGASTIGQRVETSNGQYLVNVRRGQWYDLRDFVQPDNPDVDALYSEIGPDAWALYDEVSKRISYRLDVGEMFLFPSETLARGQGDCEDTSILLTSLLRNFADAHVALGSLHGLGHAWVVYGGEIFETTYTAARPVPDPENYVAFVLFDEREVLELWPGALGEVFNIGRDEETKLNLMARALGAAGT</sequence>
<keyword evidence="1" id="KW-0472">Membrane</keyword>
<accession>A0A0F9QC56</accession>
<gene>
    <name evidence="2" type="ORF">LCGC14_0791680</name>
</gene>
<dbReference type="AlphaFoldDB" id="A0A0F9QC56"/>
<feature type="transmembrane region" description="Helical" evidence="1">
    <location>
        <begin position="14"/>
        <end position="32"/>
    </location>
</feature>
<organism evidence="2">
    <name type="scientific">marine sediment metagenome</name>
    <dbReference type="NCBI Taxonomy" id="412755"/>
    <lineage>
        <taxon>unclassified sequences</taxon>
        <taxon>metagenomes</taxon>
        <taxon>ecological metagenomes</taxon>
    </lineage>
</organism>
<keyword evidence="1" id="KW-1133">Transmembrane helix</keyword>
<evidence type="ECO:0000313" key="2">
    <source>
        <dbReference type="EMBL" id="KKN34652.1"/>
    </source>
</evidence>
<keyword evidence="1" id="KW-0812">Transmembrane</keyword>
<protein>
    <recommendedName>
        <fullName evidence="3">Transglutaminase-like domain-containing protein</fullName>
    </recommendedName>
</protein>